<dbReference type="PANTHER" id="PTHR10775">
    <property type="entry name" value="OS08G0208400 PROTEIN"/>
    <property type="match status" value="1"/>
</dbReference>
<dbReference type="InterPro" id="IPR029480">
    <property type="entry name" value="Transpos_assoc"/>
</dbReference>
<evidence type="ECO:0000259" key="1">
    <source>
        <dbReference type="Pfam" id="PF13963"/>
    </source>
</evidence>
<feature type="domain" description="Transposase-associated" evidence="1">
    <location>
        <begin position="69"/>
        <end position="145"/>
    </location>
</feature>
<evidence type="ECO:0000313" key="2">
    <source>
        <dbReference type="EMBL" id="WVZ53362.1"/>
    </source>
</evidence>
<organism evidence="2 3">
    <name type="scientific">Paspalum notatum var. saurae</name>
    <dbReference type="NCBI Taxonomy" id="547442"/>
    <lineage>
        <taxon>Eukaryota</taxon>
        <taxon>Viridiplantae</taxon>
        <taxon>Streptophyta</taxon>
        <taxon>Embryophyta</taxon>
        <taxon>Tracheophyta</taxon>
        <taxon>Spermatophyta</taxon>
        <taxon>Magnoliopsida</taxon>
        <taxon>Liliopsida</taxon>
        <taxon>Poales</taxon>
        <taxon>Poaceae</taxon>
        <taxon>PACMAD clade</taxon>
        <taxon>Panicoideae</taxon>
        <taxon>Andropogonodae</taxon>
        <taxon>Paspaleae</taxon>
        <taxon>Paspalinae</taxon>
        <taxon>Paspalum</taxon>
    </lineage>
</organism>
<dbReference type="PANTHER" id="PTHR10775:SF182">
    <property type="entry name" value="TRANSPOSON, EN_SPM-LIKE, TRANSPOSASE-ASSOCIATED DOMAIN PROTEIN-RELATED"/>
    <property type="match status" value="1"/>
</dbReference>
<dbReference type="Pfam" id="PF13963">
    <property type="entry name" value="Transpos_assoc"/>
    <property type="match status" value="1"/>
</dbReference>
<sequence length="387" mass="43464">MPGRCPPCAPEVDPAIAAATAISIRRGCLCCSTNAMHITAKECITAAPGLLISSPATHPIRATLQIEDRGWMYLGSRTCNEYLSGLKSFIAEAEADMVNHHKTTICCPCLDCLNKRKFSSSMNVHAHLIIHGFMDDYKCWNKHGEEGFNGRDLHDDEDYCKENRSGIHTYTAGLDGDVCQTQYDDLSDGDILTFGDSAAHLSTNLDEMLHDAVGLKKLKRLVESMKTPLYPGCKEKWSKLLRSLKLLQLKATHHWTDRSFKALCELLCDILPDGNEVPKTTYEDKQNICPLGLEVEKIHACKNDCILFRGDDYADLTECPVCGTPRYKRRKDGGDDDKLHGTPQKLAWYFPLLARLTRLLATSTDAHMVRWHKEDHTTDNFRTKTCD</sequence>
<accession>A0AAQ3PUT4</accession>
<dbReference type="AlphaFoldDB" id="A0AAQ3PUT4"/>
<dbReference type="EMBL" id="CP144745">
    <property type="protein sequence ID" value="WVZ53362.1"/>
    <property type="molecule type" value="Genomic_DNA"/>
</dbReference>
<keyword evidence="3" id="KW-1185">Reference proteome</keyword>
<evidence type="ECO:0000313" key="3">
    <source>
        <dbReference type="Proteomes" id="UP001341281"/>
    </source>
</evidence>
<dbReference type="Proteomes" id="UP001341281">
    <property type="component" value="Chromosome 01"/>
</dbReference>
<reference evidence="2 3" key="1">
    <citation type="submission" date="2024-02" db="EMBL/GenBank/DDBJ databases">
        <title>High-quality chromosome-scale genome assembly of Pensacola bahiagrass (Paspalum notatum Flugge var. saurae).</title>
        <authorList>
            <person name="Vega J.M."/>
            <person name="Podio M."/>
            <person name="Orjuela J."/>
            <person name="Siena L.A."/>
            <person name="Pessino S.C."/>
            <person name="Combes M.C."/>
            <person name="Mariac C."/>
            <person name="Albertini E."/>
            <person name="Pupilli F."/>
            <person name="Ortiz J.P.A."/>
            <person name="Leblanc O."/>
        </authorList>
    </citation>
    <scope>NUCLEOTIDE SEQUENCE [LARGE SCALE GENOMIC DNA]</scope>
    <source>
        <strain evidence="2">R1</strain>
        <tissue evidence="2">Leaf</tissue>
    </source>
</reference>
<proteinExistence type="predicted"/>
<name>A0AAQ3PUT4_PASNO</name>
<protein>
    <recommendedName>
        <fullName evidence="1">Transposase-associated domain-containing protein</fullName>
    </recommendedName>
</protein>
<gene>
    <name evidence="2" type="ORF">U9M48_004320</name>
</gene>